<proteinExistence type="predicted"/>
<evidence type="ECO:0000256" key="4">
    <source>
        <dbReference type="ARBA" id="ARBA00023136"/>
    </source>
</evidence>
<accession>A0A2S6F5T0</accession>
<name>A0A2S6F5T0_LEGPN</name>
<comment type="caution">
    <text evidence="5">The sequence shown here is derived from an EMBL/GenBank/DDBJ whole genome shotgun (WGS) entry which is preliminary data.</text>
</comment>
<dbReference type="Proteomes" id="UP000239239">
    <property type="component" value="Unassembled WGS sequence"/>
</dbReference>
<dbReference type="GO" id="GO:0016020">
    <property type="term" value="C:membrane"/>
    <property type="evidence" value="ECO:0007669"/>
    <property type="project" value="UniProtKB-SubCell"/>
</dbReference>
<evidence type="ECO:0000256" key="3">
    <source>
        <dbReference type="ARBA" id="ARBA00022989"/>
    </source>
</evidence>
<dbReference type="Pfam" id="PF13515">
    <property type="entry name" value="FUSC_2"/>
    <property type="match status" value="1"/>
</dbReference>
<reference evidence="5 6" key="1">
    <citation type="submission" date="2018-02" db="EMBL/GenBank/DDBJ databases">
        <title>Draft genome sequences of four Legionella pneumophila clinical strains isolated in Ontario.</title>
        <authorList>
            <person name="Fortuna A."/>
            <person name="Ramnarine R."/>
            <person name="Li A."/>
            <person name="Frantz C."/>
            <person name="Mallo G."/>
        </authorList>
    </citation>
    <scope>NUCLEOTIDE SEQUENCE [LARGE SCALE GENOMIC DNA]</scope>
    <source>
        <strain evidence="5 6">LG61</strain>
    </source>
</reference>
<dbReference type="InterPro" id="IPR049453">
    <property type="entry name" value="Memb_transporter_dom"/>
</dbReference>
<evidence type="ECO:0000313" key="5">
    <source>
        <dbReference type="EMBL" id="PPK32783.1"/>
    </source>
</evidence>
<organism evidence="5 6">
    <name type="scientific">Legionella pneumophila</name>
    <dbReference type="NCBI Taxonomy" id="446"/>
    <lineage>
        <taxon>Bacteria</taxon>
        <taxon>Pseudomonadati</taxon>
        <taxon>Pseudomonadota</taxon>
        <taxon>Gammaproteobacteria</taxon>
        <taxon>Legionellales</taxon>
        <taxon>Legionellaceae</taxon>
        <taxon>Legionella</taxon>
    </lineage>
</organism>
<evidence type="ECO:0000256" key="1">
    <source>
        <dbReference type="ARBA" id="ARBA00004141"/>
    </source>
</evidence>
<dbReference type="EMBL" id="PQWY01000004">
    <property type="protein sequence ID" value="PPK32783.1"/>
    <property type="molecule type" value="Genomic_DNA"/>
</dbReference>
<sequence length="299" mass="35067">MESIMHNTSALKKQLDYARFIHLLIMFMVAMLIFLFSTFPEKWWVLITVLSVSAGIEPGLIIRRAKHRIWGTLLALILLIPLLYLLQLNYRLISILFVLAIVGLSVATLNTKRYDISVFFITLVVFFLMAQTEEATSPHGPFEMVLNRGICTLFGICIVLAGDYFLFQAYRYSHRLYFFHQMMVYDFLNDIVQKIAKSNTEKVNTLLFVEKLRGQFTEHYLPISISSENLKLDFKTSEHTKKRIDIFQETIWEIRRLVFALCISEFVLHSSTASEQHLQRFKLLMNKARNHFIQFEGRY</sequence>
<dbReference type="AlphaFoldDB" id="A0A2S6F5T0"/>
<gene>
    <name evidence="5" type="ORF">C3928_02835</name>
</gene>
<keyword evidence="2" id="KW-0812">Transmembrane</keyword>
<comment type="subcellular location">
    <subcellularLocation>
        <location evidence="1">Membrane</location>
        <topology evidence="1">Multi-pass membrane protein</topology>
    </subcellularLocation>
</comment>
<evidence type="ECO:0000256" key="2">
    <source>
        <dbReference type="ARBA" id="ARBA00022692"/>
    </source>
</evidence>
<protein>
    <submittedName>
        <fullName evidence="5">FUSC family protein</fullName>
    </submittedName>
</protein>
<keyword evidence="4" id="KW-0472">Membrane</keyword>
<dbReference type="OrthoDB" id="5653992at2"/>
<keyword evidence="3" id="KW-1133">Transmembrane helix</keyword>
<evidence type="ECO:0000313" key="6">
    <source>
        <dbReference type="Proteomes" id="UP000239239"/>
    </source>
</evidence>